<feature type="transmembrane region" description="Helical" evidence="1">
    <location>
        <begin position="108"/>
        <end position="130"/>
    </location>
</feature>
<dbReference type="RefSeq" id="WP_008514578.1">
    <property type="nucleotide sequence ID" value="NZ_ACJM01000002.1"/>
</dbReference>
<evidence type="ECO:0000313" key="4">
    <source>
        <dbReference type="Proteomes" id="UP000006443"/>
    </source>
</evidence>
<reference evidence="3 4" key="1">
    <citation type="submission" date="2009-02" db="EMBL/GenBank/DDBJ databases">
        <title>Sequencing of the draft genome and assembly of Dethiobacter alkaliphilus AHT 1.</title>
        <authorList>
            <consortium name="US DOE Joint Genome Institute (JGI-PGF)"/>
            <person name="Lucas S."/>
            <person name="Copeland A."/>
            <person name="Lapidus A."/>
            <person name="Glavina del Rio T."/>
            <person name="Dalin E."/>
            <person name="Tice H."/>
            <person name="Bruce D."/>
            <person name="Goodwin L."/>
            <person name="Pitluck S."/>
            <person name="Larimer F."/>
            <person name="Land M.L."/>
            <person name="Hauser L."/>
            <person name="Muyzer G."/>
        </authorList>
    </citation>
    <scope>NUCLEOTIDE SEQUENCE [LARGE SCALE GENOMIC DNA]</scope>
    <source>
        <strain evidence="3 4">AHT 1</strain>
    </source>
</reference>
<feature type="transmembrane region" description="Helical" evidence="1">
    <location>
        <begin position="388"/>
        <end position="412"/>
    </location>
</feature>
<feature type="transmembrane region" description="Helical" evidence="1">
    <location>
        <begin position="150"/>
        <end position="172"/>
    </location>
</feature>
<keyword evidence="4" id="KW-1185">Reference proteome</keyword>
<feature type="domain" description="TRAP C4-dicarboxylate transport system permease DctM subunit" evidence="2">
    <location>
        <begin position="3"/>
        <end position="384"/>
    </location>
</feature>
<protein>
    <submittedName>
        <fullName evidence="3">TRAP C4-dicarboxylate transport system permease DctM subunit</fullName>
    </submittedName>
</protein>
<comment type="caution">
    <text evidence="3">The sequence shown here is derived from an EMBL/GenBank/DDBJ whole genome shotgun (WGS) entry which is preliminary data.</text>
</comment>
<evidence type="ECO:0000259" key="2">
    <source>
        <dbReference type="Pfam" id="PF06808"/>
    </source>
</evidence>
<keyword evidence="1" id="KW-1133">Transmembrane helix</keyword>
<dbReference type="Proteomes" id="UP000006443">
    <property type="component" value="Unassembled WGS sequence"/>
</dbReference>
<feature type="transmembrane region" description="Helical" evidence="1">
    <location>
        <begin position="356"/>
        <end position="376"/>
    </location>
</feature>
<organism evidence="3 4">
    <name type="scientific">Dethiobacter alkaliphilus AHT 1</name>
    <dbReference type="NCBI Taxonomy" id="555088"/>
    <lineage>
        <taxon>Bacteria</taxon>
        <taxon>Bacillati</taxon>
        <taxon>Bacillota</taxon>
        <taxon>Dethiobacteria</taxon>
        <taxon>Dethiobacterales</taxon>
        <taxon>Dethiobacteraceae</taxon>
        <taxon>Dethiobacter</taxon>
    </lineage>
</organism>
<feature type="transmembrane region" description="Helical" evidence="1">
    <location>
        <begin position="270"/>
        <end position="296"/>
    </location>
</feature>
<dbReference type="STRING" id="555088.DealDRAFT_0518"/>
<dbReference type="InterPro" id="IPR010656">
    <property type="entry name" value="DctM"/>
</dbReference>
<feature type="transmembrane region" description="Helical" evidence="1">
    <location>
        <begin position="316"/>
        <end position="335"/>
    </location>
</feature>
<name>C0GD67_DETAL</name>
<dbReference type="PANTHER" id="PTHR43849:SF2">
    <property type="entry name" value="BLL3936 PROTEIN"/>
    <property type="match status" value="1"/>
</dbReference>
<sequence>MTLFYVFLREAGTGGYLFTLFLAILGPFRGGPAKAIVIAAAFLRSITGVPTANANVTGSHTISVLQKNGYKPEVIGAVESAVLTNSQLMPPLMGAAGFIIAEFMGMSYVQVITAATLPALLSFGYILAVLHLESKKSEIKPTAIDDIPPFWPTLFSGIQYFIPILVFIYFILTLQAAPAVAVIPSIGAVVILAIIIKVVHAFKNLRSGQSTKSVQKQATSIWTFIIRSLDGGARAMAAMTVGFAAASFILSVITLTGLQGRMVVYIETLAGNSLVAVLLLTALVCLIAGMGMPAPAKRIVTAVLTAAAIPLVQPNLHWLAVHLFIFYYAVLADNVPRIGIAAHSAYQAAGSDPNKTGLLGVKYNLAAFLLPFLFIWNPQLLMIDTVWYIAMLTGAITFVGLYCIAAIVQRWLITQLRIADQFILLAIAIALLWPNLISNFVGIFAFALFYLKARSVNIS</sequence>
<dbReference type="EMBL" id="ACJM01000002">
    <property type="protein sequence ID" value="EEG78588.1"/>
    <property type="molecule type" value="Genomic_DNA"/>
</dbReference>
<dbReference type="NCBIfam" id="TIGR02123">
    <property type="entry name" value="TRAP_fused"/>
    <property type="match status" value="1"/>
</dbReference>
<keyword evidence="1" id="KW-0472">Membrane</keyword>
<accession>C0GD67</accession>
<feature type="transmembrane region" description="Helical" evidence="1">
    <location>
        <begin position="179"/>
        <end position="202"/>
    </location>
</feature>
<dbReference type="PANTHER" id="PTHR43849">
    <property type="entry name" value="BLL3936 PROTEIN"/>
    <property type="match status" value="1"/>
</dbReference>
<dbReference type="Pfam" id="PF06808">
    <property type="entry name" value="DctM"/>
    <property type="match status" value="1"/>
</dbReference>
<feature type="transmembrane region" description="Helical" evidence="1">
    <location>
        <begin position="236"/>
        <end position="258"/>
    </location>
</feature>
<gene>
    <name evidence="3" type="ORF">DealDRAFT_0518</name>
</gene>
<dbReference type="InterPro" id="IPR011853">
    <property type="entry name" value="TRAP_DctM-Dct_fused"/>
</dbReference>
<feature type="transmembrane region" description="Helical" evidence="1">
    <location>
        <begin position="424"/>
        <end position="451"/>
    </location>
</feature>
<proteinExistence type="predicted"/>
<evidence type="ECO:0000256" key="1">
    <source>
        <dbReference type="SAM" id="Phobius"/>
    </source>
</evidence>
<keyword evidence="1" id="KW-0812">Transmembrane</keyword>
<evidence type="ECO:0000313" key="3">
    <source>
        <dbReference type="EMBL" id="EEG78588.1"/>
    </source>
</evidence>
<dbReference type="AlphaFoldDB" id="C0GD67"/>
<dbReference type="eggNOG" id="COG4666">
    <property type="taxonomic scope" value="Bacteria"/>
</dbReference>